<name>A0AAD2H7T1_9AGAR</name>
<evidence type="ECO:0000256" key="2">
    <source>
        <dbReference type="ARBA" id="ARBA00022642"/>
    </source>
</evidence>
<dbReference type="InterPro" id="IPR005248">
    <property type="entry name" value="NadD/NMNAT"/>
</dbReference>
<evidence type="ECO:0000313" key="9">
    <source>
        <dbReference type="EMBL" id="CAK5269719.1"/>
    </source>
</evidence>
<keyword evidence="10" id="KW-1185">Reference proteome</keyword>
<evidence type="ECO:0000256" key="4">
    <source>
        <dbReference type="ARBA" id="ARBA00022695"/>
    </source>
</evidence>
<evidence type="ECO:0000256" key="3">
    <source>
        <dbReference type="ARBA" id="ARBA00022679"/>
    </source>
</evidence>
<evidence type="ECO:0000256" key="8">
    <source>
        <dbReference type="ARBA" id="ARBA00049001"/>
    </source>
</evidence>
<dbReference type="InterPro" id="IPR014729">
    <property type="entry name" value="Rossmann-like_a/b/a_fold"/>
</dbReference>
<comment type="pathway">
    <text evidence="1">Cofactor biosynthesis; NAD(+) biosynthesis.</text>
</comment>
<evidence type="ECO:0000256" key="6">
    <source>
        <dbReference type="ARBA" id="ARBA00022840"/>
    </source>
</evidence>
<protein>
    <recommendedName>
        <fullName evidence="11">Nicotinamide-nucleotide adenylyltransferase</fullName>
    </recommendedName>
</protein>
<sequence>VQRGLSQFELVHVPYERWPLGRSESEISRTPRALRISIMDSSFNPPTRAHMALANAPRPFVESSGYDAKIYLLSIKNADKTLKSTDATYLQRLEMMRLLAQDAGDEDNVAVAIVDEPTFVGKATKLQTFLKRRLSALGANNLIRPELTFILGFDTLERLVAPRYYSSSSDGTEAEAKMFAALDEFFSPGVGNARVACARRSPTSDAEESTLRLAEKYLKSDRIAFIDIGVAEQTYSSTAVRTALGRGDNDSWEDLVSPRVRDYLLQQILYSN</sequence>
<dbReference type="AlphaFoldDB" id="A0AAD2H7T1"/>
<gene>
    <name evidence="9" type="ORF">MYCIT1_LOCUS13653</name>
</gene>
<dbReference type="GO" id="GO:0005737">
    <property type="term" value="C:cytoplasm"/>
    <property type="evidence" value="ECO:0007669"/>
    <property type="project" value="TreeGrafter"/>
</dbReference>
<evidence type="ECO:0000256" key="5">
    <source>
        <dbReference type="ARBA" id="ARBA00022741"/>
    </source>
</evidence>
<comment type="caution">
    <text evidence="9">The sequence shown here is derived from an EMBL/GenBank/DDBJ whole genome shotgun (WGS) entry which is preliminary data.</text>
</comment>
<dbReference type="PANTHER" id="PTHR31285">
    <property type="entry name" value="NICOTINAMIDE MONONUCLEOTIDE ADENYLYLTRANSFERASE"/>
    <property type="match status" value="1"/>
</dbReference>
<keyword evidence="3" id="KW-0808">Transferase</keyword>
<reference evidence="9" key="1">
    <citation type="submission" date="2023-11" db="EMBL/GenBank/DDBJ databases">
        <authorList>
            <person name="De Vega J J."/>
            <person name="De Vega J J."/>
        </authorList>
    </citation>
    <scope>NUCLEOTIDE SEQUENCE</scope>
</reference>
<organism evidence="9 10">
    <name type="scientific">Mycena citricolor</name>
    <dbReference type="NCBI Taxonomy" id="2018698"/>
    <lineage>
        <taxon>Eukaryota</taxon>
        <taxon>Fungi</taxon>
        <taxon>Dikarya</taxon>
        <taxon>Basidiomycota</taxon>
        <taxon>Agaricomycotina</taxon>
        <taxon>Agaricomycetes</taxon>
        <taxon>Agaricomycetidae</taxon>
        <taxon>Agaricales</taxon>
        <taxon>Marasmiineae</taxon>
        <taxon>Mycenaceae</taxon>
        <taxon>Mycena</taxon>
    </lineage>
</organism>
<evidence type="ECO:0000256" key="7">
    <source>
        <dbReference type="ARBA" id="ARBA00023027"/>
    </source>
</evidence>
<dbReference type="Proteomes" id="UP001295794">
    <property type="component" value="Unassembled WGS sequence"/>
</dbReference>
<keyword evidence="5" id="KW-0547">Nucleotide-binding</keyword>
<feature type="non-terminal residue" evidence="9">
    <location>
        <position position="1"/>
    </location>
</feature>
<accession>A0AAD2H7T1</accession>
<keyword evidence="2" id="KW-0662">Pyridine nucleotide biosynthesis</keyword>
<dbReference type="EMBL" id="CAVNYO010000151">
    <property type="protein sequence ID" value="CAK5269719.1"/>
    <property type="molecule type" value="Genomic_DNA"/>
</dbReference>
<comment type="catalytic activity">
    <reaction evidence="8">
        <text>beta-nicotinamide D-ribonucleotide + ATP + H(+) = diphosphate + NAD(+)</text>
        <dbReference type="Rhea" id="RHEA:21360"/>
        <dbReference type="ChEBI" id="CHEBI:14649"/>
        <dbReference type="ChEBI" id="CHEBI:15378"/>
        <dbReference type="ChEBI" id="CHEBI:30616"/>
        <dbReference type="ChEBI" id="CHEBI:33019"/>
        <dbReference type="ChEBI" id="CHEBI:57540"/>
        <dbReference type="EC" id="2.7.7.1"/>
    </reaction>
</comment>
<dbReference type="SUPFAM" id="SSF52374">
    <property type="entry name" value="Nucleotidylyl transferase"/>
    <property type="match status" value="1"/>
</dbReference>
<dbReference type="GO" id="GO:0016887">
    <property type="term" value="F:ATP hydrolysis activity"/>
    <property type="evidence" value="ECO:0007669"/>
    <property type="project" value="TreeGrafter"/>
</dbReference>
<proteinExistence type="predicted"/>
<dbReference type="PANTHER" id="PTHR31285:SF0">
    <property type="entry name" value="NICOTINAMIDE MONONUCLEOTIDE ADENYLYLTRANSFERASE"/>
    <property type="match status" value="1"/>
</dbReference>
<evidence type="ECO:0008006" key="11">
    <source>
        <dbReference type="Google" id="ProtNLM"/>
    </source>
</evidence>
<dbReference type="GO" id="GO:0005524">
    <property type="term" value="F:ATP binding"/>
    <property type="evidence" value="ECO:0007669"/>
    <property type="project" value="UniProtKB-KW"/>
</dbReference>
<evidence type="ECO:0000313" key="10">
    <source>
        <dbReference type="Proteomes" id="UP001295794"/>
    </source>
</evidence>
<dbReference type="GO" id="GO:0000309">
    <property type="term" value="F:nicotinamide-nucleotide adenylyltransferase activity"/>
    <property type="evidence" value="ECO:0007669"/>
    <property type="project" value="UniProtKB-EC"/>
</dbReference>
<dbReference type="GO" id="GO:0005634">
    <property type="term" value="C:nucleus"/>
    <property type="evidence" value="ECO:0007669"/>
    <property type="project" value="TreeGrafter"/>
</dbReference>
<keyword evidence="6" id="KW-0067">ATP-binding</keyword>
<dbReference type="CDD" id="cd02165">
    <property type="entry name" value="NMNAT"/>
    <property type="match status" value="1"/>
</dbReference>
<keyword evidence="7" id="KW-0520">NAD</keyword>
<keyword evidence="4" id="KW-0548">Nucleotidyltransferase</keyword>
<dbReference type="Gene3D" id="3.40.50.620">
    <property type="entry name" value="HUPs"/>
    <property type="match status" value="1"/>
</dbReference>
<dbReference type="GO" id="GO:0009435">
    <property type="term" value="P:NAD+ biosynthetic process"/>
    <property type="evidence" value="ECO:0007669"/>
    <property type="project" value="InterPro"/>
</dbReference>
<evidence type="ECO:0000256" key="1">
    <source>
        <dbReference type="ARBA" id="ARBA00004790"/>
    </source>
</evidence>